<accession>A0A177HRV7</accession>
<proteinExistence type="predicted"/>
<feature type="region of interest" description="Disordered" evidence="1">
    <location>
        <begin position="55"/>
        <end position="80"/>
    </location>
</feature>
<organism evidence="2 3">
    <name type="scientific">Streptomyces jeddahensis</name>
    <dbReference type="NCBI Taxonomy" id="1716141"/>
    <lineage>
        <taxon>Bacteria</taxon>
        <taxon>Bacillati</taxon>
        <taxon>Actinomycetota</taxon>
        <taxon>Actinomycetes</taxon>
        <taxon>Kitasatosporales</taxon>
        <taxon>Streptomycetaceae</taxon>
        <taxon>Streptomyces</taxon>
    </lineage>
</organism>
<dbReference type="PATRIC" id="fig|1716141.3.peg.3677"/>
<keyword evidence="3" id="KW-1185">Reference proteome</keyword>
<evidence type="ECO:0000313" key="2">
    <source>
        <dbReference type="EMBL" id="OAH13177.1"/>
    </source>
</evidence>
<name>A0A177HRV7_9ACTN</name>
<dbReference type="OrthoDB" id="4212396at2"/>
<dbReference type="RefSeq" id="WP_067278440.1">
    <property type="nucleotide sequence ID" value="NZ_LOHS01000081.1"/>
</dbReference>
<sequence>MFRNGRLSPRSWLLLSLPPLLLLALLYPHPYPTPWPDSGQGRWRGALGERKDTALPGGATAALSGCGETGPVRPEPRGAGERDALPQLVISSYGYVDPGPHTSGRPRYTITAHIAPGDRTLTLPAPVGEHRVTVDMYGPHGEGRTASARGLTADVVVGITGKRVRTPKSGQFRFTPDNDLTLQVELPAGALCPGYTFTKITRCTPDGTNNVEDCPVMVLTLSDPAIRAHRAEEKSESPAAISDRLVAVTYEPNATDV</sequence>
<comment type="caution">
    <text evidence="2">The sequence shown here is derived from an EMBL/GenBank/DDBJ whole genome shotgun (WGS) entry which is preliminary data.</text>
</comment>
<dbReference type="AlphaFoldDB" id="A0A177HRV7"/>
<evidence type="ECO:0000256" key="1">
    <source>
        <dbReference type="SAM" id="MobiDB-lite"/>
    </source>
</evidence>
<dbReference type="Proteomes" id="UP000077381">
    <property type="component" value="Unassembled WGS sequence"/>
</dbReference>
<gene>
    <name evidence="2" type="ORF">STSP_35020</name>
</gene>
<protein>
    <submittedName>
        <fullName evidence="2">Uncharacterized protein</fullName>
    </submittedName>
</protein>
<evidence type="ECO:0000313" key="3">
    <source>
        <dbReference type="Proteomes" id="UP000077381"/>
    </source>
</evidence>
<reference evidence="2 3" key="1">
    <citation type="submission" date="2015-12" db="EMBL/GenBank/DDBJ databases">
        <title>Genome sequence of Streptomyces sp. G25.</title>
        <authorList>
            <person name="Poehlein A."/>
            <person name="Roettig A."/>
            <person name="Hiessl S."/>
            <person name="Hauschild P."/>
            <person name="Schauer J."/>
            <person name="Madkour M.H."/>
            <person name="Al-Ansari A.M."/>
            <person name="Almakishah N.H."/>
            <person name="Steinbuechel A."/>
            <person name="Daniel R."/>
        </authorList>
    </citation>
    <scope>NUCLEOTIDE SEQUENCE [LARGE SCALE GENOMIC DNA]</scope>
    <source>
        <strain evidence="3">G25(2015)</strain>
    </source>
</reference>
<dbReference type="EMBL" id="LOHS01000081">
    <property type="protein sequence ID" value="OAH13177.1"/>
    <property type="molecule type" value="Genomic_DNA"/>
</dbReference>
<dbReference type="STRING" id="1716141.STSP_35020"/>